<dbReference type="GeneID" id="4839468"/>
<feature type="compositionally biased region" description="Basic and acidic residues" evidence="1">
    <location>
        <begin position="579"/>
        <end position="605"/>
    </location>
</feature>
<sequence>MDFEQQLENAEKLETPSLVGSSVRSADDSPHNNYIHPEKSKVKHGDDNVPISAISNKKSTLMNSAISASLDDLINEGALLGSEEDFDNFLDSEGKPKTDIRYKVEKEVDDEDEDKEVDDVASDERSETKATDTIVEDEESSELAEDSSIAKDAEKSDPAQRVEDLTEKDLEDDDYDEVSRAAAGPGTTSASSFYQQEDYSTPNLSEYQLENNIQDHSEFLTNVKSIDPHRLPSTNSVFKRPEPPVKTSSFSTPKSETPISSLNLDHSHERQPPGLIGHAHKDGIHTPYFHTDSRSRSISRDPSRRAEARSSSSSSFRPHLARGDSYKNTTPVDPAKYELPPDFAISAVSEDTDDRRSRQSRPTMGDSIAAAEAKAAARDEELAVLPTDPSLVTTGDYTNFNVDRPSNEYEQPKYARSLSSTNYLRSISRSRSRARPAGEESEKNDSNPEELVREGAFVTDDPYSTIDHLDTMVEEVLHPKGEESGKAVDKDEKSDIELDSKLKSIDIDEKNDQDVKEKSEEDAIESKEIEPKEELEEEPKEEPKEEESSKEVVSEDVEEPESKEEAKEEELSKEVAQPEESKEVLKDTEVEQTKEVKEVESKKTTDDDDLDDLDVSPEEIRKHLESQPIYIFTSLAGGMQIMQRTNRLVTILQANGIKFEYRDLGTDEEAKKIWKRQSGGKTLPGVVRGDDFIGNWEKINDVNEEYKLKELLYETL</sequence>
<dbReference type="EMBL" id="CP000499">
    <property type="protein sequence ID" value="ABN67027.2"/>
    <property type="molecule type" value="Genomic_DNA"/>
</dbReference>
<feature type="compositionally biased region" description="Basic and acidic residues" evidence="1">
    <location>
        <begin position="467"/>
        <end position="532"/>
    </location>
</feature>
<feature type="compositionally biased region" description="Basic and acidic residues" evidence="1">
    <location>
        <begin position="148"/>
        <end position="168"/>
    </location>
</feature>
<dbReference type="PROSITE" id="PS51354">
    <property type="entry name" value="GLUTAREDOXIN_2"/>
    <property type="match status" value="1"/>
</dbReference>
<feature type="compositionally biased region" description="Polar residues" evidence="1">
    <location>
        <begin position="193"/>
        <end position="211"/>
    </location>
</feature>
<dbReference type="InterPro" id="IPR036249">
    <property type="entry name" value="Thioredoxin-like_sf"/>
</dbReference>
<organism evidence="2 3">
    <name type="scientific">Scheffersomyces stipitis (strain ATCC 58785 / CBS 6054 / NBRC 10063 / NRRL Y-11545)</name>
    <name type="common">Yeast</name>
    <name type="synonym">Pichia stipitis</name>
    <dbReference type="NCBI Taxonomy" id="322104"/>
    <lineage>
        <taxon>Eukaryota</taxon>
        <taxon>Fungi</taxon>
        <taxon>Dikarya</taxon>
        <taxon>Ascomycota</taxon>
        <taxon>Saccharomycotina</taxon>
        <taxon>Pichiomycetes</taxon>
        <taxon>Debaryomycetaceae</taxon>
        <taxon>Scheffersomyces</taxon>
    </lineage>
</organism>
<dbReference type="Gene3D" id="3.40.30.10">
    <property type="entry name" value="Glutaredoxin"/>
    <property type="match status" value="1"/>
</dbReference>
<feature type="region of interest" description="Disordered" evidence="1">
    <location>
        <begin position="1"/>
        <end position="49"/>
    </location>
</feature>
<feature type="region of interest" description="Disordered" evidence="1">
    <location>
        <begin position="86"/>
        <end position="211"/>
    </location>
</feature>
<feature type="compositionally biased region" description="Basic and acidic residues" evidence="1">
    <location>
        <begin position="92"/>
        <end position="106"/>
    </location>
</feature>
<evidence type="ECO:0000256" key="1">
    <source>
        <dbReference type="SAM" id="MobiDB-lite"/>
    </source>
</evidence>
<accession>A3LUW8</accession>
<dbReference type="KEGG" id="pic:PICST_67758"/>
<dbReference type="SUPFAM" id="SSF52833">
    <property type="entry name" value="Thioredoxin-like"/>
    <property type="match status" value="1"/>
</dbReference>
<dbReference type="InterPro" id="IPR006993">
    <property type="entry name" value="Glut_rich_SH3-bd"/>
</dbReference>
<keyword evidence="3" id="KW-1185">Reference proteome</keyword>
<dbReference type="eggNOG" id="KOG1181">
    <property type="taxonomic scope" value="Eukaryota"/>
</dbReference>
<dbReference type="AlphaFoldDB" id="A3LUW8"/>
<dbReference type="Pfam" id="PF04908">
    <property type="entry name" value="SH3BGR"/>
    <property type="match status" value="1"/>
</dbReference>
<feature type="compositionally biased region" description="Polar residues" evidence="1">
    <location>
        <begin position="390"/>
        <end position="401"/>
    </location>
</feature>
<feature type="compositionally biased region" description="Basic and acidic residues" evidence="1">
    <location>
        <begin position="436"/>
        <end position="453"/>
    </location>
</feature>
<feature type="compositionally biased region" description="Low complexity" evidence="1">
    <location>
        <begin position="180"/>
        <end position="192"/>
    </location>
</feature>
<gene>
    <name evidence="2" type="ORF">PICST_67758</name>
</gene>
<feature type="compositionally biased region" description="Basic and acidic residues" evidence="1">
    <location>
        <begin position="563"/>
        <end position="573"/>
    </location>
</feature>
<evidence type="ECO:0000313" key="2">
    <source>
        <dbReference type="EMBL" id="ABN67027.2"/>
    </source>
</evidence>
<dbReference type="STRING" id="322104.A3LUW8"/>
<reference evidence="2 3" key="1">
    <citation type="journal article" date="2007" name="Nat. Biotechnol.">
        <title>Genome sequence of the lignocellulose-bioconverting and xylose-fermenting yeast Pichia stipitis.</title>
        <authorList>
            <person name="Jeffries T.W."/>
            <person name="Grigoriev I.V."/>
            <person name="Grimwood J."/>
            <person name="Laplaza J.M."/>
            <person name="Aerts A."/>
            <person name="Salamov A."/>
            <person name="Schmutz J."/>
            <person name="Lindquist E."/>
            <person name="Dehal P."/>
            <person name="Shapiro H."/>
            <person name="Jin Y.S."/>
            <person name="Passoth V."/>
            <person name="Richardson P.M."/>
        </authorList>
    </citation>
    <scope>NUCLEOTIDE SEQUENCE [LARGE SCALE GENOMIC DNA]</scope>
    <source>
        <strain evidence="3">ATCC 58785 / CBS 6054 / NBRC 10063 / NRRL Y-11545</strain>
    </source>
</reference>
<feature type="compositionally biased region" description="Basic and acidic residues" evidence="1">
    <location>
        <begin position="25"/>
        <end position="47"/>
    </location>
</feature>
<evidence type="ECO:0000313" key="3">
    <source>
        <dbReference type="Proteomes" id="UP000002258"/>
    </source>
</evidence>
<dbReference type="InParanoid" id="A3LUW8"/>
<protein>
    <submittedName>
        <fullName evidence="2">Uncharacterized protein</fullName>
    </submittedName>
</protein>
<dbReference type="RefSeq" id="XP_001385056.2">
    <property type="nucleotide sequence ID" value="XM_001385019.1"/>
</dbReference>
<proteinExistence type="predicted"/>
<dbReference type="Proteomes" id="UP000002258">
    <property type="component" value="Chromosome 5"/>
</dbReference>
<feature type="compositionally biased region" description="Acidic residues" evidence="1">
    <location>
        <begin position="134"/>
        <end position="145"/>
    </location>
</feature>
<feature type="compositionally biased region" description="Acidic residues" evidence="1">
    <location>
        <begin position="107"/>
        <end position="121"/>
    </location>
</feature>
<dbReference type="OMA" id="SYKSTHE"/>
<dbReference type="OrthoDB" id="9932926at2759"/>
<feature type="region of interest" description="Disordered" evidence="1">
    <location>
        <begin position="224"/>
        <end position="613"/>
    </location>
</feature>
<feature type="compositionally biased region" description="Polar residues" evidence="1">
    <location>
        <begin position="246"/>
        <end position="264"/>
    </location>
</feature>
<name>A3LUW8_PICST</name>
<feature type="compositionally biased region" description="Basic and acidic residues" evidence="1">
    <location>
        <begin position="291"/>
        <end position="308"/>
    </location>
</feature>
<feature type="compositionally biased region" description="Basic and acidic residues" evidence="1">
    <location>
        <begin position="541"/>
        <end position="553"/>
    </location>
</feature>
<dbReference type="HOGENOM" id="CLU_006973_0_0_1"/>